<dbReference type="PROSITE" id="PS00237">
    <property type="entry name" value="G_PROTEIN_RECEP_F1_1"/>
    <property type="match status" value="1"/>
</dbReference>
<dbReference type="GO" id="GO:0023041">
    <property type="term" value="P:neuronal signal transduction"/>
    <property type="evidence" value="ECO:0007669"/>
    <property type="project" value="Ensembl"/>
</dbReference>
<keyword evidence="6 11" id="KW-0472">Membrane</keyword>
<feature type="transmembrane region" description="Helical" evidence="11">
    <location>
        <begin position="120"/>
        <end position="146"/>
    </location>
</feature>
<keyword evidence="7 9" id="KW-0675">Receptor</keyword>
<dbReference type="InterPro" id="IPR017452">
    <property type="entry name" value="GPCR_Rhodpsn_7TM"/>
</dbReference>
<feature type="region of interest" description="Disordered" evidence="10">
    <location>
        <begin position="381"/>
        <end position="408"/>
    </location>
</feature>
<evidence type="ECO:0000256" key="10">
    <source>
        <dbReference type="SAM" id="MobiDB-lite"/>
    </source>
</evidence>
<dbReference type="PANTHER" id="PTHR24231">
    <property type="entry name" value="PURINOCEPTOR-RELATED G-PROTEIN COUPLED RECEPTOR"/>
    <property type="match status" value="1"/>
</dbReference>
<reference evidence="13" key="2">
    <citation type="submission" date="2025-08" db="UniProtKB">
        <authorList>
            <consortium name="Ensembl"/>
        </authorList>
    </citation>
    <scope>IDENTIFICATION</scope>
    <source>
        <strain evidence="13">2N</strain>
    </source>
</reference>
<feature type="region of interest" description="Disordered" evidence="10">
    <location>
        <begin position="1"/>
        <end position="30"/>
    </location>
</feature>
<feature type="transmembrane region" description="Helical" evidence="11">
    <location>
        <begin position="249"/>
        <end position="272"/>
    </location>
</feature>
<reference evidence="13" key="3">
    <citation type="submission" date="2025-09" db="UniProtKB">
        <authorList>
            <consortium name="Ensembl"/>
        </authorList>
    </citation>
    <scope>IDENTIFICATION</scope>
    <source>
        <strain evidence="13">2N</strain>
    </source>
</reference>
<evidence type="ECO:0000256" key="3">
    <source>
        <dbReference type="ARBA" id="ARBA00022692"/>
    </source>
</evidence>
<evidence type="ECO:0000256" key="7">
    <source>
        <dbReference type="ARBA" id="ARBA00023170"/>
    </source>
</evidence>
<dbReference type="SUPFAM" id="SSF81321">
    <property type="entry name" value="Family A G protein-coupled receptor-like"/>
    <property type="match status" value="1"/>
</dbReference>
<dbReference type="InterPro" id="IPR000276">
    <property type="entry name" value="GPCR_Rhodpsn"/>
</dbReference>
<reference evidence="14" key="1">
    <citation type="journal article" date="2011" name="Nature">
        <title>A high-resolution map of human evolutionary constraint using 29 mammals.</title>
        <authorList>
            <person name="Lindblad-Toh K."/>
            <person name="Garber M."/>
            <person name="Zuk O."/>
            <person name="Lin M.F."/>
            <person name="Parker B.J."/>
            <person name="Washietl S."/>
            <person name="Kheradpour P."/>
            <person name="Ernst J."/>
            <person name="Jordan G."/>
            <person name="Mauceli E."/>
            <person name="Ward L.D."/>
            <person name="Lowe C.B."/>
            <person name="Holloway A.K."/>
            <person name="Clamp M."/>
            <person name="Gnerre S."/>
            <person name="Alfoldi J."/>
            <person name="Beal K."/>
            <person name="Chang J."/>
            <person name="Clawson H."/>
            <person name="Cuff J."/>
            <person name="Di Palma F."/>
            <person name="Fitzgerald S."/>
            <person name="Flicek P."/>
            <person name="Guttman M."/>
            <person name="Hubisz M.J."/>
            <person name="Jaffe D.B."/>
            <person name="Jungreis I."/>
            <person name="Kent W.J."/>
            <person name="Kostka D."/>
            <person name="Lara M."/>
            <person name="Martins A.L."/>
            <person name="Massingham T."/>
            <person name="Moltke I."/>
            <person name="Raney B.J."/>
            <person name="Rasmussen M.D."/>
            <person name="Robinson J."/>
            <person name="Stark A."/>
            <person name="Vilella A.J."/>
            <person name="Wen J."/>
            <person name="Xie X."/>
            <person name="Zody M.C."/>
            <person name="Baldwin J."/>
            <person name="Bloom T."/>
            <person name="Chin C.W."/>
            <person name="Heiman D."/>
            <person name="Nicol R."/>
            <person name="Nusbaum C."/>
            <person name="Young S."/>
            <person name="Wilkinson J."/>
            <person name="Worley K.C."/>
            <person name="Kovar C.L."/>
            <person name="Muzny D.M."/>
            <person name="Gibbs R.A."/>
            <person name="Cree A."/>
            <person name="Dihn H.H."/>
            <person name="Fowler G."/>
            <person name="Jhangiani S."/>
            <person name="Joshi V."/>
            <person name="Lee S."/>
            <person name="Lewis L.R."/>
            <person name="Nazareth L.V."/>
            <person name="Okwuonu G."/>
            <person name="Santibanez J."/>
            <person name="Warren W.C."/>
            <person name="Mardis E.R."/>
            <person name="Weinstock G.M."/>
            <person name="Wilson R.K."/>
            <person name="Delehaunty K."/>
            <person name="Dooling D."/>
            <person name="Fronik C."/>
            <person name="Fulton L."/>
            <person name="Fulton B."/>
            <person name="Graves T."/>
            <person name="Minx P."/>
            <person name="Sodergren E."/>
            <person name="Birney E."/>
            <person name="Margulies E.H."/>
            <person name="Herrero J."/>
            <person name="Green E.D."/>
            <person name="Haussler D."/>
            <person name="Siepel A."/>
            <person name="Goldman N."/>
            <person name="Pollard K.S."/>
            <person name="Pedersen J.S."/>
            <person name="Lander E.S."/>
            <person name="Kellis M."/>
        </authorList>
    </citation>
    <scope>NUCLEOTIDE SEQUENCE [LARGE SCALE GENOMIC DNA]</scope>
    <source>
        <strain evidence="14">2N</strain>
    </source>
</reference>
<dbReference type="AlphaFoldDB" id="H0W1R9"/>
<dbReference type="GO" id="GO:0005886">
    <property type="term" value="C:plasma membrane"/>
    <property type="evidence" value="ECO:0007669"/>
    <property type="project" value="UniProtKB-SubCell"/>
</dbReference>
<evidence type="ECO:0000256" key="11">
    <source>
        <dbReference type="SAM" id="Phobius"/>
    </source>
</evidence>
<feature type="compositionally biased region" description="Basic and acidic residues" evidence="10">
    <location>
        <begin position="381"/>
        <end position="392"/>
    </location>
</feature>
<evidence type="ECO:0000256" key="1">
    <source>
        <dbReference type="ARBA" id="ARBA00004651"/>
    </source>
</evidence>
<keyword evidence="14" id="KW-1185">Reference proteome</keyword>
<feature type="transmembrane region" description="Helical" evidence="11">
    <location>
        <begin position="166"/>
        <end position="184"/>
    </location>
</feature>
<dbReference type="GeneTree" id="ENSGT01030000234518"/>
<keyword evidence="8 9" id="KW-0807">Transducer</keyword>
<dbReference type="Proteomes" id="UP000005447">
    <property type="component" value="Unassembled WGS sequence"/>
</dbReference>
<sequence length="408" mass="43434">MARGDRGFDQAGLGTAQRSRGTLQRPPGPVSGVRHKLWLWPPSGTVPATGLGTAPRAGTQPVTPLPAGPRLCNFSANATRRLGQFQESFLWPVLVAEFLVAVAGNGLALHRFRTREPRPWNPAVVFSAQLAVSNLLYALALLPLAAYLHPPKHWRYGAAACRLERFLFACNLLGGVAFLTCISLHRYLGIVHPFFARGHLRPKHAWAASGAGWALAALLAAPTLGFSGLKLPACTECQGAADPGLLGAYWAYALALAALGGALPLLLSLAAYGALGRAVLRSPSLGAAEKLRVAALVASGVALYAVSYVPYHVTHVLNVDARRRWLERCPHFSSEEQAVRALELGPFLAYQVMRGVMPLATCIHPLLYMAVAPSLSCCTERRGPGDGRRSHQDLPLSSSANSTSKASA</sequence>
<evidence type="ECO:0000256" key="2">
    <source>
        <dbReference type="ARBA" id="ARBA00022475"/>
    </source>
</evidence>
<dbReference type="Gene3D" id="1.20.1070.10">
    <property type="entry name" value="Rhodopsin 7-helix transmembrane proteins"/>
    <property type="match status" value="1"/>
</dbReference>
<evidence type="ECO:0000256" key="4">
    <source>
        <dbReference type="ARBA" id="ARBA00022989"/>
    </source>
</evidence>
<feature type="compositionally biased region" description="Low complexity" evidence="10">
    <location>
        <begin position="397"/>
        <end position="408"/>
    </location>
</feature>
<dbReference type="FunFam" id="1.20.1070.10:FF:000283">
    <property type="entry name" value="Purinergic receptor P2Y11"/>
    <property type="match status" value="1"/>
</dbReference>
<evidence type="ECO:0000259" key="12">
    <source>
        <dbReference type="PROSITE" id="PS50262"/>
    </source>
</evidence>
<keyword evidence="4 11" id="KW-1133">Transmembrane helix</keyword>
<dbReference type="InParanoid" id="H0W1R9"/>
<dbReference type="EMBL" id="AAKN02057568">
    <property type="status" value="NOT_ANNOTATED_CDS"/>
    <property type="molecule type" value="Genomic_DNA"/>
</dbReference>
<comment type="similarity">
    <text evidence="9">Belongs to the G-protein coupled receptor 1 family.</text>
</comment>
<accession>H0W1R9</accession>
<dbReference type="GO" id="GO:0045031">
    <property type="term" value="F:G protein-coupled ATP receptor activity"/>
    <property type="evidence" value="ECO:0007669"/>
    <property type="project" value="Ensembl"/>
</dbReference>
<dbReference type="VEuPathDB" id="HostDB:ENSCPOG00000021178"/>
<evidence type="ECO:0000256" key="5">
    <source>
        <dbReference type="ARBA" id="ARBA00023040"/>
    </source>
</evidence>
<feature type="transmembrane region" description="Helical" evidence="11">
    <location>
        <begin position="89"/>
        <end position="108"/>
    </location>
</feature>
<dbReference type="Pfam" id="PF00001">
    <property type="entry name" value="7tm_1"/>
    <property type="match status" value="1"/>
</dbReference>
<dbReference type="OMA" id="MYQVSKG"/>
<evidence type="ECO:0000313" key="14">
    <source>
        <dbReference type="Proteomes" id="UP000005447"/>
    </source>
</evidence>
<feature type="domain" description="G-protein coupled receptors family 1 profile" evidence="12">
    <location>
        <begin position="104"/>
        <end position="368"/>
    </location>
</feature>
<dbReference type="GO" id="GO:0030594">
    <property type="term" value="F:neurotransmitter receptor activity"/>
    <property type="evidence" value="ECO:0007669"/>
    <property type="project" value="Ensembl"/>
</dbReference>
<dbReference type="STRING" id="10141.ENSCPOP00000016909"/>
<dbReference type="PANTHER" id="PTHR24231:SF46">
    <property type="entry name" value="P2Y PURINOCEPTOR 11"/>
    <property type="match status" value="1"/>
</dbReference>
<dbReference type="GO" id="GO:0071318">
    <property type="term" value="P:cellular response to ATP"/>
    <property type="evidence" value="ECO:0007669"/>
    <property type="project" value="Ensembl"/>
</dbReference>
<keyword evidence="2" id="KW-1003">Cell membrane</keyword>
<dbReference type="PRINTS" id="PR01157">
    <property type="entry name" value="P2YPURNOCPTR"/>
</dbReference>
<evidence type="ECO:0000256" key="8">
    <source>
        <dbReference type="ARBA" id="ARBA00023224"/>
    </source>
</evidence>
<keyword evidence="5 9" id="KW-0297">G-protein coupled receptor</keyword>
<dbReference type="PROSITE" id="PS50262">
    <property type="entry name" value="G_PROTEIN_RECEP_F1_2"/>
    <property type="match status" value="1"/>
</dbReference>
<organism evidence="13 14">
    <name type="scientific">Cavia porcellus</name>
    <name type="common">Guinea pig</name>
    <dbReference type="NCBI Taxonomy" id="10141"/>
    <lineage>
        <taxon>Eukaryota</taxon>
        <taxon>Metazoa</taxon>
        <taxon>Chordata</taxon>
        <taxon>Craniata</taxon>
        <taxon>Vertebrata</taxon>
        <taxon>Euteleostomi</taxon>
        <taxon>Mammalia</taxon>
        <taxon>Eutheria</taxon>
        <taxon>Euarchontoglires</taxon>
        <taxon>Glires</taxon>
        <taxon>Rodentia</taxon>
        <taxon>Hystricomorpha</taxon>
        <taxon>Caviidae</taxon>
        <taxon>Cavia</taxon>
    </lineage>
</organism>
<evidence type="ECO:0000256" key="9">
    <source>
        <dbReference type="RuleBase" id="RU000688"/>
    </source>
</evidence>
<feature type="transmembrane region" description="Helical" evidence="11">
    <location>
        <begin position="205"/>
        <end position="229"/>
    </location>
</feature>
<name>H0W1R9_CAVPO</name>
<gene>
    <name evidence="13" type="primary">P2RY11</name>
</gene>
<comment type="subcellular location">
    <subcellularLocation>
        <location evidence="1">Cell membrane</location>
        <topology evidence="1">Multi-pass membrane protein</topology>
    </subcellularLocation>
</comment>
<dbReference type="PRINTS" id="PR00237">
    <property type="entry name" value="GPCRRHODOPSN"/>
</dbReference>
<evidence type="ECO:0000313" key="13">
    <source>
        <dbReference type="Ensembl" id="ENSCPOP00000016909.2"/>
    </source>
</evidence>
<protein>
    <submittedName>
        <fullName evidence="13">Purinergic receptor P2Y11</fullName>
    </submittedName>
</protein>
<dbReference type="eggNOG" id="KOG2963">
    <property type="taxonomic scope" value="Eukaryota"/>
</dbReference>
<dbReference type="Ensembl" id="ENSCPOT00000027300.2">
    <property type="protein sequence ID" value="ENSCPOP00000016909.2"/>
    <property type="gene ID" value="ENSCPOG00000021178.2"/>
</dbReference>
<dbReference type="GO" id="GO:0019722">
    <property type="term" value="P:calcium-mediated signaling"/>
    <property type="evidence" value="ECO:0007669"/>
    <property type="project" value="Ensembl"/>
</dbReference>
<dbReference type="HOGENOM" id="CLU_009579_8_2_1"/>
<keyword evidence="3 9" id="KW-0812">Transmembrane</keyword>
<evidence type="ECO:0000256" key="6">
    <source>
        <dbReference type="ARBA" id="ARBA00023136"/>
    </source>
</evidence>
<feature type="transmembrane region" description="Helical" evidence="11">
    <location>
        <begin position="293"/>
        <end position="311"/>
    </location>
</feature>
<proteinExistence type="inferred from homology"/>